<keyword evidence="1" id="KW-0472">Membrane</keyword>
<dbReference type="RefSeq" id="WP_320420999.1">
    <property type="nucleotide sequence ID" value="NZ_JAXCLA010000001.1"/>
</dbReference>
<dbReference type="EMBL" id="JAXCLA010000001">
    <property type="protein sequence ID" value="MDY0743155.1"/>
    <property type="molecule type" value="Genomic_DNA"/>
</dbReference>
<feature type="transmembrane region" description="Helical" evidence="1">
    <location>
        <begin position="100"/>
        <end position="119"/>
    </location>
</feature>
<evidence type="ECO:0000256" key="1">
    <source>
        <dbReference type="SAM" id="Phobius"/>
    </source>
</evidence>
<dbReference type="InterPro" id="IPR011129">
    <property type="entry name" value="CSD"/>
</dbReference>
<keyword evidence="1" id="KW-1133">Transmembrane helix</keyword>
<dbReference type="SUPFAM" id="SSF50249">
    <property type="entry name" value="Nucleic acid-binding proteins"/>
    <property type="match status" value="1"/>
</dbReference>
<dbReference type="SMART" id="SM00357">
    <property type="entry name" value="CSP"/>
    <property type="match status" value="1"/>
</dbReference>
<keyword evidence="4" id="KW-1185">Reference proteome</keyword>
<gene>
    <name evidence="3" type="ORF">SNE35_01490</name>
</gene>
<reference evidence="3 4" key="1">
    <citation type="submission" date="2023-11" db="EMBL/GenBank/DDBJ databases">
        <title>Paucibacter sp. nov., isolated from fresh soil in Korea.</title>
        <authorList>
            <person name="Le N.T.T."/>
        </authorList>
    </citation>
    <scope>NUCLEOTIDE SEQUENCE [LARGE SCALE GENOMIC DNA]</scope>
    <source>
        <strain evidence="3 4">R3-3</strain>
    </source>
</reference>
<dbReference type="Pfam" id="PF00313">
    <property type="entry name" value="CSD"/>
    <property type="match status" value="1"/>
</dbReference>
<evidence type="ECO:0000313" key="4">
    <source>
        <dbReference type="Proteomes" id="UP001285263"/>
    </source>
</evidence>
<proteinExistence type="predicted"/>
<dbReference type="PROSITE" id="PS51857">
    <property type="entry name" value="CSD_2"/>
    <property type="match status" value="1"/>
</dbReference>
<evidence type="ECO:0000259" key="2">
    <source>
        <dbReference type="PROSITE" id="PS51857"/>
    </source>
</evidence>
<dbReference type="Gene3D" id="2.40.50.140">
    <property type="entry name" value="Nucleic acid-binding proteins"/>
    <property type="match status" value="1"/>
</dbReference>
<dbReference type="InterPro" id="IPR012340">
    <property type="entry name" value="NA-bd_OB-fold"/>
</dbReference>
<evidence type="ECO:0000313" key="3">
    <source>
        <dbReference type="EMBL" id="MDY0743155.1"/>
    </source>
</evidence>
<dbReference type="CDD" id="cd04458">
    <property type="entry name" value="CSP_CDS"/>
    <property type="match status" value="1"/>
</dbReference>
<sequence>MRFEGTLSLWNPERGYGAIAPEQGGQELFVHVSAFPRDGAPPQPGEALSFEIVTSGDGRKQAGRVLRIERAVAATPASFMAPAPPRRSRLLAQQERKRRLALGGLALAVFVSVLGWVHVAHSSAERPDAAEMQRVR</sequence>
<name>A0ABU5DA60_9BURK</name>
<accession>A0ABU5DA60</accession>
<feature type="domain" description="CSD" evidence="2">
    <location>
        <begin position="2"/>
        <end position="67"/>
    </location>
</feature>
<dbReference type="InterPro" id="IPR002059">
    <property type="entry name" value="CSP_DNA-bd"/>
</dbReference>
<comment type="caution">
    <text evidence="3">The sequence shown here is derived from an EMBL/GenBank/DDBJ whole genome shotgun (WGS) entry which is preliminary data.</text>
</comment>
<dbReference type="Proteomes" id="UP001285263">
    <property type="component" value="Unassembled WGS sequence"/>
</dbReference>
<keyword evidence="1" id="KW-0812">Transmembrane</keyword>
<protein>
    <submittedName>
        <fullName evidence="3">Cold shock domain-containing protein</fullName>
    </submittedName>
</protein>
<organism evidence="3 4">
    <name type="scientific">Roseateles agri</name>
    <dbReference type="NCBI Taxonomy" id="3098619"/>
    <lineage>
        <taxon>Bacteria</taxon>
        <taxon>Pseudomonadati</taxon>
        <taxon>Pseudomonadota</taxon>
        <taxon>Betaproteobacteria</taxon>
        <taxon>Burkholderiales</taxon>
        <taxon>Sphaerotilaceae</taxon>
        <taxon>Roseateles</taxon>
    </lineage>
</organism>